<evidence type="ECO:0000313" key="6">
    <source>
        <dbReference type="EMBL" id="RIX50534.1"/>
    </source>
</evidence>
<name>A0A3A1UQJ6_9BACL</name>
<comment type="catalytic activity">
    <reaction evidence="1 4">
        <text>a uridine in RNA = a pseudouridine in RNA</text>
        <dbReference type="Rhea" id="RHEA:48348"/>
        <dbReference type="Rhea" id="RHEA-COMP:12068"/>
        <dbReference type="Rhea" id="RHEA-COMP:12069"/>
        <dbReference type="ChEBI" id="CHEBI:65314"/>
        <dbReference type="ChEBI" id="CHEBI:65315"/>
    </reaction>
</comment>
<dbReference type="NCBIfam" id="TIGR00005">
    <property type="entry name" value="rluA_subfam"/>
    <property type="match status" value="1"/>
</dbReference>
<dbReference type="RefSeq" id="WP_119601775.1">
    <property type="nucleotide sequence ID" value="NZ_QXQA01000014.1"/>
</dbReference>
<dbReference type="InterPro" id="IPR006225">
    <property type="entry name" value="PsdUridine_synth_RluC/D"/>
</dbReference>
<dbReference type="SUPFAM" id="SSF55120">
    <property type="entry name" value="Pseudouridine synthase"/>
    <property type="match status" value="1"/>
</dbReference>
<dbReference type="Pfam" id="PF00849">
    <property type="entry name" value="PseudoU_synth_2"/>
    <property type="match status" value="1"/>
</dbReference>
<keyword evidence="7" id="KW-1185">Reference proteome</keyword>
<reference evidence="6 7" key="1">
    <citation type="submission" date="2018-09" db="EMBL/GenBank/DDBJ databases">
        <title>Paenibacillus aracenensis nov. sp. isolated from a cave in southern Spain.</title>
        <authorList>
            <person name="Jurado V."/>
            <person name="Gutierrez-Patricio S."/>
            <person name="Gonzalez-Pimentel J.L."/>
            <person name="Miller A.Z."/>
            <person name="Laiz L."/>
            <person name="Saiz-Jimenez C."/>
        </authorList>
    </citation>
    <scope>NUCLEOTIDE SEQUENCE [LARGE SCALE GENOMIC DNA]</scope>
    <source>
        <strain evidence="6 7">DSM 22867</strain>
    </source>
</reference>
<evidence type="ECO:0000259" key="5">
    <source>
        <dbReference type="Pfam" id="PF00849"/>
    </source>
</evidence>
<gene>
    <name evidence="6" type="ORF">D3P08_19840</name>
</gene>
<dbReference type="InterPro" id="IPR020103">
    <property type="entry name" value="PsdUridine_synth_cat_dom_sf"/>
</dbReference>
<dbReference type="EC" id="5.4.99.-" evidence="4"/>
<dbReference type="EMBL" id="QXQA01000014">
    <property type="protein sequence ID" value="RIX50534.1"/>
    <property type="molecule type" value="Genomic_DNA"/>
</dbReference>
<dbReference type="InterPro" id="IPR006145">
    <property type="entry name" value="PsdUridine_synth_RsuA/RluA"/>
</dbReference>
<feature type="active site" evidence="3">
    <location>
        <position position="163"/>
    </location>
</feature>
<evidence type="ECO:0000256" key="3">
    <source>
        <dbReference type="PIRSR" id="PIRSR606225-1"/>
    </source>
</evidence>
<dbReference type="PANTHER" id="PTHR21600">
    <property type="entry name" value="MITOCHONDRIAL RNA PSEUDOURIDINE SYNTHASE"/>
    <property type="match status" value="1"/>
</dbReference>
<comment type="function">
    <text evidence="4">Responsible for synthesis of pseudouridine from uracil.</text>
</comment>
<dbReference type="Gene3D" id="3.30.2350.10">
    <property type="entry name" value="Pseudouridine synthase"/>
    <property type="match status" value="1"/>
</dbReference>
<dbReference type="GO" id="GO:0009982">
    <property type="term" value="F:pseudouridine synthase activity"/>
    <property type="evidence" value="ECO:0007669"/>
    <property type="project" value="InterPro"/>
</dbReference>
<dbReference type="GO" id="GO:0000455">
    <property type="term" value="P:enzyme-directed rRNA pseudouridine synthesis"/>
    <property type="evidence" value="ECO:0007669"/>
    <property type="project" value="TreeGrafter"/>
</dbReference>
<evidence type="ECO:0000256" key="1">
    <source>
        <dbReference type="ARBA" id="ARBA00000073"/>
    </source>
</evidence>
<proteinExistence type="inferred from homology"/>
<sequence length="325" mass="35874">MIEKYATREGEWLLLNVEDLINDPDYPSAPAAGADKPQAGSHPHLVRNWLLASSLFPAKWINRLFSVGGIQWQGRKVGLLAFPAADLEKDKLYRQASGSAGENQLKPEAVLYEDDYCLVLNKAAGMPVHASYEGEGGTLDLAACRHLLAQGDPLAVRHIHRLDDDTSGPVLYAKNDLAQWKLDEAMREKAVDRIYLAAVQGRLRKAKGLIDAPIGKDRHHSARRRVTPNGDAALTRYEVVAELNGISIVRLELETGRTHQIRVHMSHIGHPLLGDALYGGATSRLSHQALHGEKLCFPHPLSGSIIEVPAPWPAWLRNMVKDKSF</sequence>
<dbReference type="OrthoDB" id="9773999at2"/>
<dbReference type="PANTHER" id="PTHR21600:SF71">
    <property type="entry name" value="PSEUDOURIDINE SYNTHASE"/>
    <property type="match status" value="1"/>
</dbReference>
<evidence type="ECO:0000256" key="2">
    <source>
        <dbReference type="ARBA" id="ARBA00010876"/>
    </source>
</evidence>
<dbReference type="Proteomes" id="UP000266482">
    <property type="component" value="Unassembled WGS sequence"/>
</dbReference>
<comment type="caution">
    <text evidence="6">The sequence shown here is derived from an EMBL/GenBank/DDBJ whole genome shotgun (WGS) entry which is preliminary data.</text>
</comment>
<feature type="domain" description="Pseudouridine synthase RsuA/RluA-like" evidence="5">
    <location>
        <begin position="117"/>
        <end position="267"/>
    </location>
</feature>
<keyword evidence="4" id="KW-0413">Isomerase</keyword>
<dbReference type="CDD" id="cd02869">
    <property type="entry name" value="PseudoU_synth_RluA_like"/>
    <property type="match status" value="1"/>
</dbReference>
<evidence type="ECO:0000313" key="7">
    <source>
        <dbReference type="Proteomes" id="UP000266482"/>
    </source>
</evidence>
<organism evidence="6 7">
    <name type="scientific">Paenibacillus nanensis</name>
    <dbReference type="NCBI Taxonomy" id="393251"/>
    <lineage>
        <taxon>Bacteria</taxon>
        <taxon>Bacillati</taxon>
        <taxon>Bacillota</taxon>
        <taxon>Bacilli</taxon>
        <taxon>Bacillales</taxon>
        <taxon>Paenibacillaceae</taxon>
        <taxon>Paenibacillus</taxon>
    </lineage>
</organism>
<accession>A0A3A1UQJ6</accession>
<evidence type="ECO:0000256" key="4">
    <source>
        <dbReference type="RuleBase" id="RU362028"/>
    </source>
</evidence>
<dbReference type="GO" id="GO:0003723">
    <property type="term" value="F:RNA binding"/>
    <property type="evidence" value="ECO:0007669"/>
    <property type="project" value="InterPro"/>
</dbReference>
<dbReference type="GO" id="GO:0140098">
    <property type="term" value="F:catalytic activity, acting on RNA"/>
    <property type="evidence" value="ECO:0007669"/>
    <property type="project" value="UniProtKB-ARBA"/>
</dbReference>
<dbReference type="InterPro" id="IPR050188">
    <property type="entry name" value="RluA_PseudoU_synthase"/>
</dbReference>
<comment type="similarity">
    <text evidence="2 4">Belongs to the pseudouridine synthase RluA family.</text>
</comment>
<protein>
    <recommendedName>
        <fullName evidence="4">Pseudouridine synthase</fullName>
        <ecNumber evidence="4">5.4.99.-</ecNumber>
    </recommendedName>
</protein>
<dbReference type="AlphaFoldDB" id="A0A3A1UQJ6"/>